<feature type="domain" description="Class II aldolase/adducin N-terminal" evidence="3">
    <location>
        <begin position="7"/>
        <end position="183"/>
    </location>
</feature>
<dbReference type="InterPro" id="IPR050197">
    <property type="entry name" value="Aldolase_class_II_sugar_metab"/>
</dbReference>
<accession>A0A133YFK1</accession>
<dbReference type="SUPFAM" id="SSF53639">
    <property type="entry name" value="AraD/HMP-PK domain-like"/>
    <property type="match status" value="1"/>
</dbReference>
<dbReference type="SMART" id="SM01007">
    <property type="entry name" value="Aldolase_II"/>
    <property type="match status" value="1"/>
</dbReference>
<evidence type="ECO:0000313" key="5">
    <source>
        <dbReference type="Proteomes" id="UP000070080"/>
    </source>
</evidence>
<protein>
    <submittedName>
        <fullName evidence="4">Putative L-ribulose-5-phosphate 4-epimerase</fullName>
    </submittedName>
</protein>
<evidence type="ECO:0000259" key="3">
    <source>
        <dbReference type="SMART" id="SM01007"/>
    </source>
</evidence>
<keyword evidence="5" id="KW-1185">Reference proteome</keyword>
<keyword evidence="2" id="KW-0456">Lyase</keyword>
<dbReference type="NCBIfam" id="NF005302">
    <property type="entry name" value="PRK06833.1"/>
    <property type="match status" value="1"/>
</dbReference>
<evidence type="ECO:0000313" key="4">
    <source>
        <dbReference type="EMBL" id="KXB41966.1"/>
    </source>
</evidence>
<evidence type="ECO:0000256" key="1">
    <source>
        <dbReference type="ARBA" id="ARBA00022723"/>
    </source>
</evidence>
<dbReference type="PANTHER" id="PTHR22789:SF0">
    <property type="entry name" value="3-OXO-TETRONATE 4-PHOSPHATE DECARBOXYLASE-RELATED"/>
    <property type="match status" value="1"/>
</dbReference>
<dbReference type="EMBL" id="LSCV01000009">
    <property type="protein sequence ID" value="KXB41966.1"/>
    <property type="molecule type" value="Genomic_DNA"/>
</dbReference>
<dbReference type="InterPro" id="IPR001303">
    <property type="entry name" value="Aldolase_II/adducin_N"/>
</dbReference>
<dbReference type="PATRIC" id="fig|1497955.3.peg.537"/>
<dbReference type="Proteomes" id="UP000070080">
    <property type="component" value="Unassembled WGS sequence"/>
</dbReference>
<proteinExistence type="predicted"/>
<dbReference type="STRING" id="1497955.HMPREF1872_00556"/>
<dbReference type="GO" id="GO:0019323">
    <property type="term" value="P:pentose catabolic process"/>
    <property type="evidence" value="ECO:0007669"/>
    <property type="project" value="TreeGrafter"/>
</dbReference>
<name>A0A133YFK1_9FIRM</name>
<comment type="caution">
    <text evidence="4">The sequence shown here is derived from an EMBL/GenBank/DDBJ whole genome shotgun (WGS) entry which is preliminary data.</text>
</comment>
<dbReference type="OrthoDB" id="9794581at2"/>
<dbReference type="AlphaFoldDB" id="A0A133YFK1"/>
<dbReference type="RefSeq" id="WP_066713622.1">
    <property type="nucleotide sequence ID" value="NZ_CP118869.1"/>
</dbReference>
<dbReference type="GO" id="GO:0005829">
    <property type="term" value="C:cytosol"/>
    <property type="evidence" value="ECO:0007669"/>
    <property type="project" value="TreeGrafter"/>
</dbReference>
<evidence type="ECO:0000256" key="2">
    <source>
        <dbReference type="ARBA" id="ARBA00023239"/>
    </source>
</evidence>
<dbReference type="Pfam" id="PF00596">
    <property type="entry name" value="Aldolase_II"/>
    <property type="match status" value="1"/>
</dbReference>
<dbReference type="GO" id="GO:0016832">
    <property type="term" value="F:aldehyde-lyase activity"/>
    <property type="evidence" value="ECO:0007669"/>
    <property type="project" value="TreeGrafter"/>
</dbReference>
<dbReference type="InterPro" id="IPR036409">
    <property type="entry name" value="Aldolase_II/adducin_N_sf"/>
</dbReference>
<organism evidence="4 5">
    <name type="scientific">Amygdalobacter nucleatus</name>
    <dbReference type="NCBI Taxonomy" id="3029274"/>
    <lineage>
        <taxon>Bacteria</taxon>
        <taxon>Bacillati</taxon>
        <taxon>Bacillota</taxon>
        <taxon>Clostridia</taxon>
        <taxon>Eubacteriales</taxon>
        <taxon>Oscillospiraceae</taxon>
        <taxon>Amygdalobacter</taxon>
    </lineage>
</organism>
<dbReference type="Gene3D" id="3.40.225.10">
    <property type="entry name" value="Class II aldolase/adducin N-terminal domain"/>
    <property type="match status" value="1"/>
</dbReference>
<sequence>MLENIKLELIEYGKKLFDTKLTKGTGGNLSYYDRKSGYVCLTPSGISFHEIKVEDIVVTDIDANIIEGNRVPTSEWEMHLNLYRTRPEFNAVIHAHTMWSTVLACLRQGLPATNYMIAVAGKDVRVAEYATYGTHELAMNAAKAMEGRRAAILANHGVIAGAQDLKNAFNIIDELEYCAEIYCKARAIGNPVVLPDSEMELMLEKFKHYGQK</sequence>
<keyword evidence="1" id="KW-0479">Metal-binding</keyword>
<reference evidence="5" key="1">
    <citation type="submission" date="2016-01" db="EMBL/GenBank/DDBJ databases">
        <authorList>
            <person name="Mitreva M."/>
            <person name="Pepin K.H."/>
            <person name="Mihindukulasuriya K.A."/>
            <person name="Fulton R."/>
            <person name="Fronick C."/>
            <person name="O'Laughlin M."/>
            <person name="Miner T."/>
            <person name="Herter B."/>
            <person name="Rosa B.A."/>
            <person name="Cordes M."/>
            <person name="Tomlinson C."/>
            <person name="Wollam A."/>
            <person name="Palsikar V.B."/>
            <person name="Mardis E.R."/>
            <person name="Wilson R.K."/>
        </authorList>
    </citation>
    <scope>NUCLEOTIDE SEQUENCE [LARGE SCALE GENOMIC DNA]</scope>
    <source>
        <strain evidence="5">KA00274</strain>
    </source>
</reference>
<dbReference type="PANTHER" id="PTHR22789">
    <property type="entry name" value="FUCULOSE PHOSPHATE ALDOLASE"/>
    <property type="match status" value="1"/>
</dbReference>
<gene>
    <name evidence="4" type="ORF">HMPREF1872_00556</name>
</gene>
<dbReference type="GO" id="GO:0046872">
    <property type="term" value="F:metal ion binding"/>
    <property type="evidence" value="ECO:0007669"/>
    <property type="project" value="UniProtKB-KW"/>
</dbReference>